<accession>A0A9D5CJ58</accession>
<proteinExistence type="predicted"/>
<reference evidence="3" key="1">
    <citation type="submission" date="2021-03" db="EMBL/GenBank/DDBJ databases">
        <authorList>
            <person name="Li Z."/>
            <person name="Yang C."/>
        </authorList>
    </citation>
    <scope>NUCLEOTIDE SEQUENCE</scope>
    <source>
        <strain evidence="3">Dzin_1.0</strain>
        <tissue evidence="3">Leaf</tissue>
    </source>
</reference>
<dbReference type="Proteomes" id="UP001085076">
    <property type="component" value="Miscellaneous, Linkage group lg04"/>
</dbReference>
<feature type="compositionally biased region" description="Basic and acidic residues" evidence="1">
    <location>
        <begin position="8"/>
        <end position="25"/>
    </location>
</feature>
<name>A0A9D5CJ58_9LILI</name>
<reference evidence="3" key="2">
    <citation type="journal article" date="2022" name="Hortic Res">
        <title>The genome of Dioscorea zingiberensis sheds light on the biosynthesis, origin and evolution of the medicinally important diosgenin saponins.</title>
        <authorList>
            <person name="Li Y."/>
            <person name="Tan C."/>
            <person name="Li Z."/>
            <person name="Guo J."/>
            <person name="Li S."/>
            <person name="Chen X."/>
            <person name="Wang C."/>
            <person name="Dai X."/>
            <person name="Yang H."/>
            <person name="Song W."/>
            <person name="Hou L."/>
            <person name="Xu J."/>
            <person name="Tong Z."/>
            <person name="Xu A."/>
            <person name="Yuan X."/>
            <person name="Wang W."/>
            <person name="Yang Q."/>
            <person name="Chen L."/>
            <person name="Sun Z."/>
            <person name="Wang K."/>
            <person name="Pan B."/>
            <person name="Chen J."/>
            <person name="Bao Y."/>
            <person name="Liu F."/>
            <person name="Qi X."/>
            <person name="Gang D.R."/>
            <person name="Wen J."/>
            <person name="Li J."/>
        </authorList>
    </citation>
    <scope>NUCLEOTIDE SEQUENCE</scope>
    <source>
        <strain evidence="3">Dzin_1.0</strain>
    </source>
</reference>
<evidence type="ECO:0000259" key="2">
    <source>
        <dbReference type="Pfam" id="PF20705"/>
    </source>
</evidence>
<evidence type="ECO:0000313" key="4">
    <source>
        <dbReference type="Proteomes" id="UP001085076"/>
    </source>
</evidence>
<dbReference type="OrthoDB" id="10572704at2759"/>
<dbReference type="PANTHER" id="PTHR33646">
    <property type="entry name" value="GB|AAF00631.1"/>
    <property type="match status" value="1"/>
</dbReference>
<dbReference type="InterPro" id="IPR049224">
    <property type="entry name" value="DUF6821"/>
</dbReference>
<dbReference type="EMBL" id="JAGGNH010000004">
    <property type="protein sequence ID" value="KAJ0974216.1"/>
    <property type="molecule type" value="Genomic_DNA"/>
</dbReference>
<dbReference type="Pfam" id="PF20705">
    <property type="entry name" value="DUF6821"/>
    <property type="match status" value="1"/>
</dbReference>
<evidence type="ECO:0000313" key="3">
    <source>
        <dbReference type="EMBL" id="KAJ0974216.1"/>
    </source>
</evidence>
<comment type="caution">
    <text evidence="3">The sequence shown here is derived from an EMBL/GenBank/DDBJ whole genome shotgun (WGS) entry which is preliminary data.</text>
</comment>
<protein>
    <recommendedName>
        <fullName evidence="2">DUF6821 domain-containing protein</fullName>
    </recommendedName>
</protein>
<dbReference type="AlphaFoldDB" id="A0A9D5CJ58"/>
<keyword evidence="4" id="KW-1185">Reference proteome</keyword>
<dbReference type="PANTHER" id="PTHR33646:SF2">
    <property type="entry name" value="F20H23.8 PROTEIN"/>
    <property type="match status" value="1"/>
</dbReference>
<gene>
    <name evidence="3" type="ORF">J5N97_016181</name>
</gene>
<organism evidence="3 4">
    <name type="scientific">Dioscorea zingiberensis</name>
    <dbReference type="NCBI Taxonomy" id="325984"/>
    <lineage>
        <taxon>Eukaryota</taxon>
        <taxon>Viridiplantae</taxon>
        <taxon>Streptophyta</taxon>
        <taxon>Embryophyta</taxon>
        <taxon>Tracheophyta</taxon>
        <taxon>Spermatophyta</taxon>
        <taxon>Magnoliopsida</taxon>
        <taxon>Liliopsida</taxon>
        <taxon>Dioscoreales</taxon>
        <taxon>Dioscoreaceae</taxon>
        <taxon>Dioscorea</taxon>
    </lineage>
</organism>
<dbReference type="InterPro" id="IPR045883">
    <property type="entry name" value="At4g13530-like"/>
</dbReference>
<feature type="domain" description="DUF6821" evidence="2">
    <location>
        <begin position="95"/>
        <end position="233"/>
    </location>
</feature>
<feature type="region of interest" description="Disordered" evidence="1">
    <location>
        <begin position="1"/>
        <end position="35"/>
    </location>
</feature>
<evidence type="ECO:0000256" key="1">
    <source>
        <dbReference type="SAM" id="MobiDB-lite"/>
    </source>
</evidence>
<sequence>MDVDDWEILNHEHENENPNHFSEEKKKKKNPEDKEEGVVNMEYYFTCKSPPSVVLPAGEINPNNHVEDQNDAISEQEIKEISIAVLPDVLAEMGVISQLFLKKLEDDDSVNMKIEHPTCIIREFYQSEDSEEFSSEEFSFEDHEIEKEKKKKSCKGEGDVSAWGLSGARTLCSIGAAAATLCVLLFSGCPHKTKRGRYHQNQEIVEEAQQTSKLNQAVPVTKPTQVRGANISFEAFK</sequence>